<evidence type="ECO:0000313" key="6">
    <source>
        <dbReference type="Proteomes" id="UP000199062"/>
    </source>
</evidence>
<dbReference type="GO" id="GO:0008168">
    <property type="term" value="F:methyltransferase activity"/>
    <property type="evidence" value="ECO:0007669"/>
    <property type="project" value="UniProtKB-KW"/>
</dbReference>
<sequence>MERGWTIDEKQHAGSEHLDSGEVSRVDEKMPFDPSGEIDVLREFGLSHEDTVVDFGTGTGVSPLAVARHCDRVVAVDVSEPMLELVDERIDAKDVENVETVHDGFLSYDHRGDPASFAVSKDALHHLPDFWKVEALKNVGNTLEAGGIFRLRDFVFSFDPDDSVHDIEAWLEEKKRTTEFTDEALYVHFREEYSTYGFVLEAMLERVGFDILESTYDGEFYAEYVCEWPGHS</sequence>
<dbReference type="GO" id="GO:0032259">
    <property type="term" value="P:methylation"/>
    <property type="evidence" value="ECO:0007669"/>
    <property type="project" value="UniProtKB-KW"/>
</dbReference>
<feature type="region of interest" description="Disordered" evidence="3">
    <location>
        <begin position="1"/>
        <end position="27"/>
    </location>
</feature>
<dbReference type="SUPFAM" id="SSF53335">
    <property type="entry name" value="S-adenosyl-L-methionine-dependent methyltransferases"/>
    <property type="match status" value="1"/>
</dbReference>
<protein>
    <submittedName>
        <fullName evidence="5">Methyltransferase domain-containing protein</fullName>
    </submittedName>
</protein>
<keyword evidence="2 5" id="KW-0808">Transferase</keyword>
<dbReference type="AlphaFoldDB" id="A0A1I6L464"/>
<dbReference type="PANTHER" id="PTHR43861:SF1">
    <property type="entry name" value="TRANS-ACONITATE 2-METHYLTRANSFERASE"/>
    <property type="match status" value="1"/>
</dbReference>
<dbReference type="Gene3D" id="3.40.50.150">
    <property type="entry name" value="Vaccinia Virus protein VP39"/>
    <property type="match status" value="1"/>
</dbReference>
<dbReference type="InterPro" id="IPR029063">
    <property type="entry name" value="SAM-dependent_MTases_sf"/>
</dbReference>
<dbReference type="STRING" id="767519.SAMN05216559_1998"/>
<evidence type="ECO:0000256" key="3">
    <source>
        <dbReference type="SAM" id="MobiDB-lite"/>
    </source>
</evidence>
<gene>
    <name evidence="5" type="ORF">SAMN05216559_1998</name>
</gene>
<organism evidence="5 6">
    <name type="scientific">Halomicrobium zhouii</name>
    <dbReference type="NCBI Taxonomy" id="767519"/>
    <lineage>
        <taxon>Archaea</taxon>
        <taxon>Methanobacteriati</taxon>
        <taxon>Methanobacteriota</taxon>
        <taxon>Stenosarchaea group</taxon>
        <taxon>Halobacteria</taxon>
        <taxon>Halobacteriales</taxon>
        <taxon>Haloarculaceae</taxon>
        <taxon>Halomicrobium</taxon>
    </lineage>
</organism>
<proteinExistence type="predicted"/>
<dbReference type="OrthoDB" id="57427at2157"/>
<dbReference type="Proteomes" id="UP000199062">
    <property type="component" value="Unassembled WGS sequence"/>
</dbReference>
<evidence type="ECO:0000256" key="2">
    <source>
        <dbReference type="ARBA" id="ARBA00022679"/>
    </source>
</evidence>
<dbReference type="EMBL" id="FOZK01000002">
    <property type="protein sequence ID" value="SFR98239.1"/>
    <property type="molecule type" value="Genomic_DNA"/>
</dbReference>
<evidence type="ECO:0000313" key="5">
    <source>
        <dbReference type="EMBL" id="SFR98239.1"/>
    </source>
</evidence>
<feature type="domain" description="Methyltransferase" evidence="4">
    <location>
        <begin position="52"/>
        <end position="147"/>
    </location>
</feature>
<dbReference type="RefSeq" id="WP_089816338.1">
    <property type="nucleotide sequence ID" value="NZ_FOZK01000002.1"/>
</dbReference>
<dbReference type="CDD" id="cd02440">
    <property type="entry name" value="AdoMet_MTases"/>
    <property type="match status" value="1"/>
</dbReference>
<dbReference type="Pfam" id="PF13649">
    <property type="entry name" value="Methyltransf_25"/>
    <property type="match status" value="1"/>
</dbReference>
<accession>A0A1I6L464</accession>
<keyword evidence="1 5" id="KW-0489">Methyltransferase</keyword>
<dbReference type="PANTHER" id="PTHR43861">
    <property type="entry name" value="TRANS-ACONITATE 2-METHYLTRANSFERASE-RELATED"/>
    <property type="match status" value="1"/>
</dbReference>
<keyword evidence="6" id="KW-1185">Reference proteome</keyword>
<evidence type="ECO:0000259" key="4">
    <source>
        <dbReference type="Pfam" id="PF13649"/>
    </source>
</evidence>
<dbReference type="InterPro" id="IPR041698">
    <property type="entry name" value="Methyltransf_25"/>
</dbReference>
<name>A0A1I6L464_9EURY</name>
<evidence type="ECO:0000256" key="1">
    <source>
        <dbReference type="ARBA" id="ARBA00022603"/>
    </source>
</evidence>
<reference evidence="5 6" key="1">
    <citation type="submission" date="2016-10" db="EMBL/GenBank/DDBJ databases">
        <authorList>
            <person name="de Groot N.N."/>
        </authorList>
    </citation>
    <scope>NUCLEOTIDE SEQUENCE [LARGE SCALE GENOMIC DNA]</scope>
    <source>
        <strain evidence="5 6">CGMCC 1.10457</strain>
    </source>
</reference>